<dbReference type="OrthoDB" id="2840473at2759"/>
<dbReference type="SUPFAM" id="SSF56219">
    <property type="entry name" value="DNase I-like"/>
    <property type="match status" value="1"/>
</dbReference>
<proteinExistence type="predicted"/>
<keyword evidence="2" id="KW-1185">Reference proteome</keyword>
<evidence type="ECO:0008006" key="3">
    <source>
        <dbReference type="Google" id="ProtNLM"/>
    </source>
</evidence>
<dbReference type="EMBL" id="ML178942">
    <property type="protein sequence ID" value="TFK95122.1"/>
    <property type="molecule type" value="Genomic_DNA"/>
</dbReference>
<evidence type="ECO:0000313" key="2">
    <source>
        <dbReference type="Proteomes" id="UP000305067"/>
    </source>
</evidence>
<sequence length="88" mass="10131">MVRSVMLINVRLGTSAWSQLPIPRSLDLTAITLRCRLGDLTLLNVYNQCEDMTTMDLIHKLRRDGRLRKLSQHDNPSLWAGDFNCHHS</sequence>
<name>A0A5C3PZQ1_9AGAR</name>
<dbReference type="Gene3D" id="3.60.10.10">
    <property type="entry name" value="Endonuclease/exonuclease/phosphatase"/>
    <property type="match status" value="1"/>
</dbReference>
<accession>A0A5C3PZQ1</accession>
<protein>
    <recommendedName>
        <fullName evidence="3">Endonuclease/exonuclease/phosphatase domain-containing protein</fullName>
    </recommendedName>
</protein>
<gene>
    <name evidence="1" type="ORF">BDV98DRAFT_620407</name>
</gene>
<dbReference type="AlphaFoldDB" id="A0A5C3PZQ1"/>
<feature type="non-terminal residue" evidence="1">
    <location>
        <position position="88"/>
    </location>
</feature>
<evidence type="ECO:0000313" key="1">
    <source>
        <dbReference type="EMBL" id="TFK95122.1"/>
    </source>
</evidence>
<dbReference type="Proteomes" id="UP000305067">
    <property type="component" value="Unassembled WGS sequence"/>
</dbReference>
<organism evidence="1 2">
    <name type="scientific">Pterulicium gracile</name>
    <dbReference type="NCBI Taxonomy" id="1884261"/>
    <lineage>
        <taxon>Eukaryota</taxon>
        <taxon>Fungi</taxon>
        <taxon>Dikarya</taxon>
        <taxon>Basidiomycota</taxon>
        <taxon>Agaricomycotina</taxon>
        <taxon>Agaricomycetes</taxon>
        <taxon>Agaricomycetidae</taxon>
        <taxon>Agaricales</taxon>
        <taxon>Pleurotineae</taxon>
        <taxon>Pterulaceae</taxon>
        <taxon>Pterulicium</taxon>
    </lineage>
</organism>
<dbReference type="InterPro" id="IPR036691">
    <property type="entry name" value="Endo/exonu/phosph_ase_sf"/>
</dbReference>
<reference evidence="1 2" key="1">
    <citation type="journal article" date="2019" name="Nat. Ecol. Evol.">
        <title>Megaphylogeny resolves global patterns of mushroom evolution.</title>
        <authorList>
            <person name="Varga T."/>
            <person name="Krizsan K."/>
            <person name="Foldi C."/>
            <person name="Dima B."/>
            <person name="Sanchez-Garcia M."/>
            <person name="Sanchez-Ramirez S."/>
            <person name="Szollosi G.J."/>
            <person name="Szarkandi J.G."/>
            <person name="Papp V."/>
            <person name="Albert L."/>
            <person name="Andreopoulos W."/>
            <person name="Angelini C."/>
            <person name="Antonin V."/>
            <person name="Barry K.W."/>
            <person name="Bougher N.L."/>
            <person name="Buchanan P."/>
            <person name="Buyck B."/>
            <person name="Bense V."/>
            <person name="Catcheside P."/>
            <person name="Chovatia M."/>
            <person name="Cooper J."/>
            <person name="Damon W."/>
            <person name="Desjardin D."/>
            <person name="Finy P."/>
            <person name="Geml J."/>
            <person name="Haridas S."/>
            <person name="Hughes K."/>
            <person name="Justo A."/>
            <person name="Karasinski D."/>
            <person name="Kautmanova I."/>
            <person name="Kiss B."/>
            <person name="Kocsube S."/>
            <person name="Kotiranta H."/>
            <person name="LaButti K.M."/>
            <person name="Lechner B.E."/>
            <person name="Liimatainen K."/>
            <person name="Lipzen A."/>
            <person name="Lukacs Z."/>
            <person name="Mihaltcheva S."/>
            <person name="Morgado L.N."/>
            <person name="Niskanen T."/>
            <person name="Noordeloos M.E."/>
            <person name="Ohm R.A."/>
            <person name="Ortiz-Santana B."/>
            <person name="Ovrebo C."/>
            <person name="Racz N."/>
            <person name="Riley R."/>
            <person name="Savchenko A."/>
            <person name="Shiryaev A."/>
            <person name="Soop K."/>
            <person name="Spirin V."/>
            <person name="Szebenyi C."/>
            <person name="Tomsovsky M."/>
            <person name="Tulloss R.E."/>
            <person name="Uehling J."/>
            <person name="Grigoriev I.V."/>
            <person name="Vagvolgyi C."/>
            <person name="Papp T."/>
            <person name="Martin F.M."/>
            <person name="Miettinen O."/>
            <person name="Hibbett D.S."/>
            <person name="Nagy L.G."/>
        </authorList>
    </citation>
    <scope>NUCLEOTIDE SEQUENCE [LARGE SCALE GENOMIC DNA]</scope>
    <source>
        <strain evidence="1 2">CBS 309.79</strain>
    </source>
</reference>